<reference evidence="8 9" key="1">
    <citation type="journal article" date="2015" name="PLoS Negl. Trop. Dis.">
        <title>Distribution of Plasmids in Distinct Leptospira Pathogenic Species.</title>
        <authorList>
            <person name="Wang Y."/>
            <person name="Zhuang X."/>
            <person name="Zhong Y."/>
            <person name="Zhang C."/>
            <person name="Zhang Y."/>
            <person name="Zeng L."/>
            <person name="Zhu Y."/>
            <person name="He P."/>
            <person name="Dong K."/>
            <person name="Pal U."/>
            <person name="Guo X."/>
            <person name="Qin J."/>
        </authorList>
    </citation>
    <scope>NUCLEOTIDE SEQUENCE [LARGE SCALE GENOMIC DNA]</scope>
    <source>
        <strain evidence="8 9">56604</strain>
    </source>
</reference>
<evidence type="ECO:0000256" key="5">
    <source>
        <dbReference type="RuleBase" id="RU362073"/>
    </source>
</evidence>
<dbReference type="Pfam" id="PF00700">
    <property type="entry name" value="Flagellin_C"/>
    <property type="match status" value="1"/>
</dbReference>
<dbReference type="AlphaFoldDB" id="A0A0S2IQC9"/>
<dbReference type="Proteomes" id="UP000058857">
    <property type="component" value="Chromosome 1"/>
</dbReference>
<evidence type="ECO:0000313" key="9">
    <source>
        <dbReference type="Proteomes" id="UP000058857"/>
    </source>
</evidence>
<gene>
    <name evidence="8" type="ORF">LBBP_01352</name>
</gene>
<dbReference type="Pfam" id="PF00669">
    <property type="entry name" value="Flagellin_N"/>
    <property type="match status" value="1"/>
</dbReference>
<evidence type="ECO:0000259" key="6">
    <source>
        <dbReference type="Pfam" id="PF00669"/>
    </source>
</evidence>
<keyword evidence="8" id="KW-0969">Cilium</keyword>
<proteinExistence type="inferred from homology"/>
<dbReference type="EMBL" id="CP012029">
    <property type="protein sequence ID" value="ALO25645.1"/>
    <property type="molecule type" value="Genomic_DNA"/>
</dbReference>
<accession>A0A0S2IQC9</accession>
<dbReference type="PANTHER" id="PTHR42792">
    <property type="entry name" value="FLAGELLIN"/>
    <property type="match status" value="1"/>
</dbReference>
<dbReference type="InterPro" id="IPR042187">
    <property type="entry name" value="Flagellin_C_sub2"/>
</dbReference>
<dbReference type="PRINTS" id="PR00207">
    <property type="entry name" value="FLAGELLIN"/>
</dbReference>
<dbReference type="PANTHER" id="PTHR42792:SF2">
    <property type="entry name" value="FLAGELLIN"/>
    <property type="match status" value="1"/>
</dbReference>
<evidence type="ECO:0000256" key="4">
    <source>
        <dbReference type="ARBA" id="ARBA00023143"/>
    </source>
</evidence>
<dbReference type="PATRIC" id="fig|280505.15.peg.1318"/>
<keyword evidence="3 5" id="KW-0574">Periplasm</keyword>
<evidence type="ECO:0000313" key="8">
    <source>
        <dbReference type="EMBL" id="ALO25645.1"/>
    </source>
</evidence>
<dbReference type="SUPFAM" id="SSF64518">
    <property type="entry name" value="Phase 1 flagellin"/>
    <property type="match status" value="1"/>
</dbReference>
<keyword evidence="8" id="KW-0966">Cell projection</keyword>
<sequence length="309" mass="34184">MENKGGSRPKISARTDPGNIDREVVKMIINHNISALRTNNVLKSVNKELDKTMEKLSTGLRINRAGDDALGFAMSEKMRTQIRGLAQAERNVMDGVSFIQVTEGTLEQVNNILQRLRELSIQTSNGIYSNEDRKLVQLEVDQLIEEVDRIGKSAEFNHIKPLSGDHSKQSNKPIQLQVGPNQNEKLDIFIDSMNATGLQLVANGKKQVLSSPASANAMIGILDTAISKVNQQRADLGAYYNRLEITSQGLQSSYVNMVAAESRVRDADMAEQIVDYTRNQILTKSGSAMLAQANMRPDQVVKLLSDRFG</sequence>
<dbReference type="InterPro" id="IPR001492">
    <property type="entry name" value="Flagellin"/>
</dbReference>
<comment type="subcellular location">
    <subcellularLocation>
        <location evidence="5">Periplasmic flagellum</location>
    </subcellularLocation>
    <subcellularLocation>
        <location evidence="5">Periplasm</location>
    </subcellularLocation>
</comment>
<keyword evidence="8" id="KW-0282">Flagellum</keyword>
<evidence type="ECO:0000256" key="2">
    <source>
        <dbReference type="ARBA" id="ARBA00005709"/>
    </source>
</evidence>
<keyword evidence="4 5" id="KW-0975">Bacterial flagellum</keyword>
<feature type="domain" description="Flagellin N-terminal" evidence="6">
    <location>
        <begin position="29"/>
        <end position="164"/>
    </location>
</feature>
<organism evidence="8">
    <name type="scientific">Leptospira borgpetersenii serovar Ballum</name>
    <dbReference type="NCBI Taxonomy" id="280505"/>
    <lineage>
        <taxon>Bacteria</taxon>
        <taxon>Pseudomonadati</taxon>
        <taxon>Spirochaetota</taxon>
        <taxon>Spirochaetia</taxon>
        <taxon>Leptospirales</taxon>
        <taxon>Leptospiraceae</taxon>
        <taxon>Leptospira</taxon>
    </lineage>
</organism>
<dbReference type="InterPro" id="IPR001029">
    <property type="entry name" value="Flagellin_N"/>
</dbReference>
<feature type="domain" description="Flagellin C-terminal" evidence="7">
    <location>
        <begin position="219"/>
        <end position="304"/>
    </location>
</feature>
<comment type="function">
    <text evidence="1 5">Component of the core of the flagella.</text>
</comment>
<dbReference type="InterPro" id="IPR046358">
    <property type="entry name" value="Flagellin_C"/>
</dbReference>
<protein>
    <recommendedName>
        <fullName evidence="5">Flagellin</fullName>
    </recommendedName>
</protein>
<evidence type="ECO:0000256" key="3">
    <source>
        <dbReference type="ARBA" id="ARBA00022764"/>
    </source>
</evidence>
<evidence type="ECO:0000256" key="1">
    <source>
        <dbReference type="ARBA" id="ARBA00004095"/>
    </source>
</evidence>
<dbReference type="Gene3D" id="1.20.1330.10">
    <property type="entry name" value="f41 fragment of flagellin, N-terminal domain"/>
    <property type="match status" value="1"/>
</dbReference>
<dbReference type="Gene3D" id="6.10.10.10">
    <property type="entry name" value="Flagellar export chaperone, C-terminal domain"/>
    <property type="match status" value="1"/>
</dbReference>
<comment type="similarity">
    <text evidence="2 5">Belongs to the bacterial flagellin family.</text>
</comment>
<dbReference type="GO" id="GO:0005198">
    <property type="term" value="F:structural molecule activity"/>
    <property type="evidence" value="ECO:0007669"/>
    <property type="project" value="UniProtKB-UniRule"/>
</dbReference>
<name>A0A0S2IQC9_LEPBO</name>
<dbReference type="GO" id="GO:0055040">
    <property type="term" value="C:periplasmic flagellum"/>
    <property type="evidence" value="ECO:0007669"/>
    <property type="project" value="UniProtKB-SubCell"/>
</dbReference>
<evidence type="ECO:0000259" key="7">
    <source>
        <dbReference type="Pfam" id="PF00700"/>
    </source>
</evidence>